<evidence type="ECO:0000256" key="7">
    <source>
        <dbReference type="ARBA" id="ARBA00023157"/>
    </source>
</evidence>
<keyword evidence="4 8" id="KW-0378">Hydrolase</keyword>
<evidence type="ECO:0000256" key="4">
    <source>
        <dbReference type="ARBA" id="ARBA00022801"/>
    </source>
</evidence>
<keyword evidence="6" id="KW-0865">Zymogen</keyword>
<dbReference type="GO" id="GO:0006508">
    <property type="term" value="P:proteolysis"/>
    <property type="evidence" value="ECO:0007669"/>
    <property type="project" value="UniProtKB-KW"/>
</dbReference>
<organism evidence="10">
    <name type="scientific">Mus musculus</name>
    <name type="common">Mouse</name>
    <dbReference type="NCBI Taxonomy" id="10090"/>
    <lineage>
        <taxon>Eukaryota</taxon>
        <taxon>Metazoa</taxon>
        <taxon>Chordata</taxon>
        <taxon>Craniata</taxon>
        <taxon>Vertebrata</taxon>
        <taxon>Euteleostomi</taxon>
        <taxon>Mammalia</taxon>
        <taxon>Eutheria</taxon>
        <taxon>Euarchontoglires</taxon>
        <taxon>Glires</taxon>
        <taxon>Rodentia</taxon>
        <taxon>Myomorpha</taxon>
        <taxon>Muroidea</taxon>
        <taxon>Muridae</taxon>
        <taxon>Murinae</taxon>
        <taxon>Mus</taxon>
        <taxon>Mus</taxon>
    </lineage>
</organism>
<evidence type="ECO:0000256" key="5">
    <source>
        <dbReference type="ARBA" id="ARBA00022825"/>
    </source>
</evidence>
<dbReference type="AlphaFoldDB" id="A0A1R3UGI5"/>
<dbReference type="CDD" id="cd00190">
    <property type="entry name" value="Tryp_SPc"/>
    <property type="match status" value="1"/>
</dbReference>
<feature type="domain" description="Peptidase S1" evidence="9">
    <location>
        <begin position="51"/>
        <end position="284"/>
    </location>
</feature>
<dbReference type="PROSITE" id="PS00135">
    <property type="entry name" value="TRYPSIN_SER"/>
    <property type="match status" value="1"/>
</dbReference>
<dbReference type="EMBL" id="LT631585">
    <property type="protein sequence ID" value="SFW93232.1"/>
    <property type="molecule type" value="Genomic_DNA"/>
</dbReference>
<dbReference type="SUPFAM" id="SSF50494">
    <property type="entry name" value="Trypsin-like serine proteases"/>
    <property type="match status" value="1"/>
</dbReference>
<evidence type="ECO:0000259" key="9">
    <source>
        <dbReference type="PROSITE" id="PS50240"/>
    </source>
</evidence>
<dbReference type="Pfam" id="PF00089">
    <property type="entry name" value="Trypsin"/>
    <property type="match status" value="1"/>
</dbReference>
<gene>
    <name evidence="10" type="primary">Klna1</name>
</gene>
<evidence type="ECO:0000256" key="1">
    <source>
        <dbReference type="ARBA" id="ARBA00009228"/>
    </source>
</evidence>
<name>A0A1R3UGI5_MOUSE</name>
<dbReference type="InterPro" id="IPR001254">
    <property type="entry name" value="Trypsin_dom"/>
</dbReference>
<evidence type="ECO:0000313" key="10">
    <source>
        <dbReference type="EMBL" id="SFW93232.1"/>
    </source>
</evidence>
<keyword evidence="7" id="KW-1015">Disulfide bond</keyword>
<dbReference type="PROSITE" id="PS50240">
    <property type="entry name" value="TRYPSIN_DOM"/>
    <property type="match status" value="1"/>
</dbReference>
<proteinExistence type="inferred from homology"/>
<evidence type="ECO:0000256" key="8">
    <source>
        <dbReference type="RuleBase" id="RU363034"/>
    </source>
</evidence>
<dbReference type="PRINTS" id="PR00722">
    <property type="entry name" value="CHYMOTRYPSIN"/>
</dbReference>
<dbReference type="PANTHER" id="PTHR24271">
    <property type="entry name" value="KALLIKREIN-RELATED"/>
    <property type="match status" value="1"/>
</dbReference>
<dbReference type="PANTHER" id="PTHR24271:SF47">
    <property type="entry name" value="KALLIKREIN-1"/>
    <property type="match status" value="1"/>
</dbReference>
<dbReference type="InterPro" id="IPR018114">
    <property type="entry name" value="TRYPSIN_HIS"/>
</dbReference>
<keyword evidence="3" id="KW-0732">Signal</keyword>
<dbReference type="InterPro" id="IPR001314">
    <property type="entry name" value="Peptidase_S1A"/>
</dbReference>
<dbReference type="FunFam" id="2.40.10.10:FF:000010">
    <property type="entry name" value="Kallikrein related peptidase 11"/>
    <property type="match status" value="1"/>
</dbReference>
<comment type="similarity">
    <text evidence="1">Belongs to the peptidase S1 family. Snake venom subfamily.</text>
</comment>
<protein>
    <submittedName>
        <fullName evidence="10">Kallikrein a1</fullName>
    </submittedName>
</protein>
<dbReference type="PROSITE" id="PS00134">
    <property type="entry name" value="TRYPSIN_HIS"/>
    <property type="match status" value="1"/>
</dbReference>
<dbReference type="InterPro" id="IPR033116">
    <property type="entry name" value="TRYPSIN_SER"/>
</dbReference>
<dbReference type="InterPro" id="IPR043504">
    <property type="entry name" value="Peptidase_S1_PA_chymotrypsin"/>
</dbReference>
<keyword evidence="2 8" id="KW-0645">Protease</keyword>
<dbReference type="SMART" id="SM00020">
    <property type="entry name" value="Tryp_SPc"/>
    <property type="match status" value="1"/>
</dbReference>
<evidence type="ECO:0000256" key="2">
    <source>
        <dbReference type="ARBA" id="ARBA00022670"/>
    </source>
</evidence>
<evidence type="ECO:0000256" key="6">
    <source>
        <dbReference type="ARBA" id="ARBA00023145"/>
    </source>
</evidence>
<sequence length="287" mass="31441">MRVFKVTPRNLTSSKLTACCSWTPVTMRFLILFLALSLGGIDAAPPLQSRVVGGFNCEKNSQPWQVAVYDNKEHICGGVLLERNWVLTAAHCYVDQYEVWLGKNKLFQEEPSAQHRLVSKSFPHPGFNMSLLTLKEIPPGADFSNDLMLLRLSKPADITDAVKPITLPTKESKLGSTCLASGWGSITPTKWQKPDDLQCVFLKLLPIKNCIENHNVKVTDVMLCAGEMSGGKNICKGDSGGPLICDSVLQGITSTGPIPCGKPGVPAMYTNLIKFNSWIKDTMTKNS</sequence>
<reference evidence="10" key="2">
    <citation type="journal article" date="2019" name="Gene Rep">
        <title>Eutherian third-party data gene collections.</title>
        <authorList>
            <person name="Premzl M."/>
        </authorList>
    </citation>
    <scope>NUCLEOTIDE SEQUENCE</scope>
</reference>
<keyword evidence="5 8" id="KW-0720">Serine protease</keyword>
<reference evidence="10" key="1">
    <citation type="journal article" date="2017" name="Mol. Genet. Metab. Rep.">
        <title>Comparative genomic analysis of eutherian kallikrein genes.</title>
        <authorList>
            <person name="Premzl M."/>
        </authorList>
    </citation>
    <scope>NUCLEOTIDE SEQUENCE</scope>
</reference>
<evidence type="ECO:0000256" key="3">
    <source>
        <dbReference type="ARBA" id="ARBA00022729"/>
    </source>
</evidence>
<accession>A0A1R3UGI5</accession>
<dbReference type="Gene3D" id="2.40.10.10">
    <property type="entry name" value="Trypsin-like serine proteases"/>
    <property type="match status" value="2"/>
</dbReference>
<dbReference type="GO" id="GO:0004252">
    <property type="term" value="F:serine-type endopeptidase activity"/>
    <property type="evidence" value="ECO:0007669"/>
    <property type="project" value="InterPro"/>
</dbReference>
<dbReference type="InterPro" id="IPR009003">
    <property type="entry name" value="Peptidase_S1_PA"/>
</dbReference>